<dbReference type="CDD" id="cd00170">
    <property type="entry name" value="SEC14"/>
    <property type="match status" value="1"/>
</dbReference>
<dbReference type="FunFam" id="2.30.29.30:FF:000078">
    <property type="entry name" value="Guanine nucleotide exchange factor DBS"/>
    <property type="match status" value="1"/>
</dbReference>
<dbReference type="InterPro" id="IPR036865">
    <property type="entry name" value="CRAL-TRIO_dom_sf"/>
</dbReference>
<dbReference type="SUPFAM" id="SSF46966">
    <property type="entry name" value="Spectrin repeat"/>
    <property type="match status" value="1"/>
</dbReference>
<dbReference type="EMBL" id="BMAW01123278">
    <property type="protein sequence ID" value="GFU02624.1"/>
    <property type="molecule type" value="Genomic_DNA"/>
</dbReference>
<dbReference type="SUPFAM" id="SSF101576">
    <property type="entry name" value="Supernatant protein factor (SPF), C-terminal domain"/>
    <property type="match status" value="1"/>
</dbReference>
<dbReference type="SMART" id="SM00233">
    <property type="entry name" value="PH"/>
    <property type="match status" value="1"/>
</dbReference>
<dbReference type="SMART" id="SM00150">
    <property type="entry name" value="SPEC"/>
    <property type="match status" value="1"/>
</dbReference>
<evidence type="ECO:0000256" key="1">
    <source>
        <dbReference type="ARBA" id="ARBA00004496"/>
    </source>
</evidence>
<evidence type="ECO:0000256" key="8">
    <source>
        <dbReference type="SAM" id="Coils"/>
    </source>
</evidence>
<dbReference type="SMART" id="SM00516">
    <property type="entry name" value="SEC14"/>
    <property type="match status" value="1"/>
</dbReference>
<feature type="compositionally biased region" description="Low complexity" evidence="9">
    <location>
        <begin position="785"/>
        <end position="795"/>
    </location>
</feature>
<comment type="similarity">
    <text evidence="6">Belongs to the MCF2 family.</text>
</comment>
<dbReference type="PROSITE" id="PS50003">
    <property type="entry name" value="PH_DOMAIN"/>
    <property type="match status" value="1"/>
</dbReference>
<dbReference type="SUPFAM" id="SSF50044">
    <property type="entry name" value="SH3-domain"/>
    <property type="match status" value="1"/>
</dbReference>
<dbReference type="InterPro" id="IPR035899">
    <property type="entry name" value="DBL_dom_sf"/>
</dbReference>
<dbReference type="SUPFAM" id="SSF48065">
    <property type="entry name" value="DBL homology domain (DH-domain)"/>
    <property type="match status" value="1"/>
</dbReference>
<dbReference type="InterPro" id="IPR036598">
    <property type="entry name" value="GOLD_dom_sf"/>
</dbReference>
<dbReference type="Gene3D" id="1.20.58.60">
    <property type="match status" value="1"/>
</dbReference>
<dbReference type="Proteomes" id="UP000887013">
    <property type="component" value="Unassembled WGS sequence"/>
</dbReference>
<feature type="domain" description="SH3" evidence="11">
    <location>
        <begin position="1231"/>
        <end position="1292"/>
    </location>
</feature>
<dbReference type="GO" id="GO:0005737">
    <property type="term" value="C:cytoplasm"/>
    <property type="evidence" value="ECO:0007669"/>
    <property type="project" value="UniProtKB-SubCell"/>
</dbReference>
<accession>A0A8X6UBW5</accession>
<gene>
    <name evidence="16" type="primary">Mcf2l</name>
    <name evidence="16" type="ORF">NPIL_288981</name>
</gene>
<evidence type="ECO:0000259" key="13">
    <source>
        <dbReference type="PROSITE" id="PS50010"/>
    </source>
</evidence>
<dbReference type="Gene3D" id="1.20.900.10">
    <property type="entry name" value="Dbl homology (DH) domain"/>
    <property type="match status" value="1"/>
</dbReference>
<dbReference type="Pfam" id="PF22697">
    <property type="entry name" value="SOS1_NGEF_PH"/>
    <property type="match status" value="1"/>
</dbReference>
<evidence type="ECO:0000313" key="16">
    <source>
        <dbReference type="EMBL" id="GFU02624.1"/>
    </source>
</evidence>
<dbReference type="SMART" id="SM01190">
    <property type="entry name" value="EMP24_GP25L"/>
    <property type="match status" value="1"/>
</dbReference>
<dbReference type="Gene3D" id="3.40.525.10">
    <property type="entry name" value="CRAL-TRIO lipid binding domain"/>
    <property type="match status" value="1"/>
</dbReference>
<dbReference type="PANTHER" id="PTHR22826:SF211">
    <property type="entry name" value="LD43457P"/>
    <property type="match status" value="1"/>
</dbReference>
<evidence type="ECO:0000256" key="2">
    <source>
        <dbReference type="ARBA" id="ARBA00022443"/>
    </source>
</evidence>
<dbReference type="Pfam" id="PF00621">
    <property type="entry name" value="RhoGEF"/>
    <property type="match status" value="1"/>
</dbReference>
<keyword evidence="8" id="KW-0175">Coiled coil</keyword>
<dbReference type="InterPro" id="IPR055251">
    <property type="entry name" value="SOS1_NGEF_PH"/>
</dbReference>
<dbReference type="InterPro" id="IPR002017">
    <property type="entry name" value="Spectrin_repeat"/>
</dbReference>
<dbReference type="InterPro" id="IPR018159">
    <property type="entry name" value="Spectrin/alpha-actinin"/>
</dbReference>
<evidence type="ECO:0000256" key="5">
    <source>
        <dbReference type="ARBA" id="ARBA00022658"/>
    </source>
</evidence>
<evidence type="ECO:0000256" key="4">
    <source>
        <dbReference type="ARBA" id="ARBA00022553"/>
    </source>
</evidence>
<dbReference type="SMART" id="SM00325">
    <property type="entry name" value="RhoGEF"/>
    <property type="match status" value="1"/>
</dbReference>
<dbReference type="Pfam" id="PF13716">
    <property type="entry name" value="CRAL_TRIO_2"/>
    <property type="match status" value="1"/>
</dbReference>
<keyword evidence="10" id="KW-1133">Transmembrane helix</keyword>
<feature type="region of interest" description="Disordered" evidence="9">
    <location>
        <begin position="1143"/>
        <end position="1221"/>
    </location>
</feature>
<feature type="domain" description="CRAL-TRIO" evidence="14">
    <location>
        <begin position="287"/>
        <end position="386"/>
    </location>
</feature>
<organism evidence="16 17">
    <name type="scientific">Nephila pilipes</name>
    <name type="common">Giant wood spider</name>
    <name type="synonym">Nephila maculata</name>
    <dbReference type="NCBI Taxonomy" id="299642"/>
    <lineage>
        <taxon>Eukaryota</taxon>
        <taxon>Metazoa</taxon>
        <taxon>Ecdysozoa</taxon>
        <taxon>Arthropoda</taxon>
        <taxon>Chelicerata</taxon>
        <taxon>Arachnida</taxon>
        <taxon>Araneae</taxon>
        <taxon>Araneomorphae</taxon>
        <taxon>Entelegynae</taxon>
        <taxon>Araneoidea</taxon>
        <taxon>Nephilidae</taxon>
        <taxon>Nephila</taxon>
    </lineage>
</organism>
<evidence type="ECO:0000259" key="12">
    <source>
        <dbReference type="PROSITE" id="PS50003"/>
    </source>
</evidence>
<dbReference type="CDD" id="cd00160">
    <property type="entry name" value="RhoGEF"/>
    <property type="match status" value="1"/>
</dbReference>
<keyword evidence="3" id="KW-0963">Cytoplasm</keyword>
<keyword evidence="10" id="KW-0812">Transmembrane</keyword>
<evidence type="ECO:0000256" key="10">
    <source>
        <dbReference type="SAM" id="Phobius"/>
    </source>
</evidence>
<evidence type="ECO:0000259" key="11">
    <source>
        <dbReference type="PROSITE" id="PS50002"/>
    </source>
</evidence>
<dbReference type="InterPro" id="IPR011993">
    <property type="entry name" value="PH-like_dom_sf"/>
</dbReference>
<dbReference type="InterPro" id="IPR000219">
    <property type="entry name" value="DH_dom"/>
</dbReference>
<sequence>MNFKEGAGIVGHKYLLGVSKYMSGGSPACMRQDKLGRGVLVDEAMEETGCHLTVKDVADLLRARHAIITVMTCATYIILLLSVSIVTAVELTFELPDKEKQCFHEVIEQGVESVIDFQVLDGGKYDVDATLESPTGQVLFSGIKKQADTYTWKADTTGVYTLCFSNEFSTFTHKLVYVDFEVGGEKPLPGLEERLPQMTKMESSSVNLHEHLNTIVDYQTHHRLMEAKGRRFAEDLCDRVMYWSIAETCGRTAEGYPIIIFPDVGAFWSLSDEDYHKLILYLTNVPTLQDADLGFVLIIDRRNDKWSAVKTVLLKISGYFPGLIQVVFVLRPLGFLQKAISEVSNKFFREEFKFRLVICSSVEDLHQHINASQLTTDLGGTIPYNHEEWIQQRVAVENFTSNLQEISSSLREMTRRLQETEFPNDVQSTLSLLENQGGEYQNLKEDLRNAAMHGETLLSCIRRPTTQSIHHVKCSDRFINAAAVQRLLLQLDETEKGFDTFWSQHEKRLSQCLELRKFEQEFKELQVALAGNLRELADISETGDSVSEVDSLLAALEKFRNDTEEDLDKADQLQQDGEKLIAANHYAVDSIAPKCIELERIVADIRQQVAFRIEILRKSRDLQARIEKANKWCTRGVNLLAGQQIEKYSSPTFAQAALREIEYFLESSNEFCLNDPKEIHSLFKGVITPESRALVQQVLKRIEDVQMMCEKRQCSLQRIVSRNKVPVQAVVPEPATVLPAVSGKSPEGRRKIVRKTKTVPKVKIEVRFGDQQSEPNNLLQIPDYSSESRSPSPRSCQEMLQNKRNHVMSELIETEKAYVSELDSIIQGYKREMNNSAMKDLVPSSLYGKADILFGNMEDIYSFHSNVFLRDLQACSSTPELVGHCFVNRRDAFHKLYTTYCLNKPKSEALRRQCGDDNLFFKECQKNLGHKLPLGAYLLKPVQRITKYQLLLKDLLKCLDEGTGQSDLQEAVDAMLEVLKYVNDSMHQIAITGFYGSLADYGKLLLQCAFSVWMERKKERIRELRFKPRSRYIFLYEQLVLFTKKYGRDDNPSYAFKNALKTSQIGLTENMKGYRGDKRKFELWLHGRSQVFIIQAPSVEVKEIWVKEIKKVLLLQFEHLKDENLKQHSDKIQKLGYINGITPPQGITHSRSRSNRSSFSWHNGPTSYRTSPVTTRQPGELGRRATVASLPYRREERNSTSYSDDGWSSADDFSQTEDEDDEGDVFVITTEVGGRYVALGDYEAVDVGEASLKEGETVEVEKVGCAGWWYVRVLDTTKRGWVPASYLGQPNGKSGSHSSPSVSSQDSITGCLLHAAGCKSSITGTTFETS</sequence>
<dbReference type="GO" id="GO:0005085">
    <property type="term" value="F:guanyl-nucleotide exchange factor activity"/>
    <property type="evidence" value="ECO:0007669"/>
    <property type="project" value="UniProtKB-KW"/>
</dbReference>
<dbReference type="Pfam" id="PF00435">
    <property type="entry name" value="Spectrin"/>
    <property type="match status" value="1"/>
</dbReference>
<evidence type="ECO:0000256" key="7">
    <source>
        <dbReference type="PROSITE-ProRule" id="PRU00192"/>
    </source>
</evidence>
<dbReference type="InterPro" id="IPR056466">
    <property type="entry name" value="Spectrin_DBS"/>
</dbReference>
<dbReference type="Pfam" id="PF01105">
    <property type="entry name" value="EMP24_GP25L"/>
    <property type="match status" value="1"/>
</dbReference>
<dbReference type="Gene3D" id="2.30.29.30">
    <property type="entry name" value="Pleckstrin-homology domain (PH domain)/Phosphotyrosine-binding domain (PTB)"/>
    <property type="match status" value="1"/>
</dbReference>
<dbReference type="Pfam" id="PF00018">
    <property type="entry name" value="SH3_1"/>
    <property type="match status" value="1"/>
</dbReference>
<feature type="compositionally biased region" description="Polar residues" evidence="9">
    <location>
        <begin position="1161"/>
        <end position="1177"/>
    </location>
</feature>
<dbReference type="PROSITE" id="PS50010">
    <property type="entry name" value="DH_2"/>
    <property type="match status" value="1"/>
</dbReference>
<keyword evidence="17" id="KW-1185">Reference proteome</keyword>
<dbReference type="SMART" id="SM00326">
    <property type="entry name" value="SH3"/>
    <property type="match status" value="1"/>
</dbReference>
<dbReference type="PANTHER" id="PTHR22826">
    <property type="entry name" value="RHO GUANINE EXCHANGE FACTOR-RELATED"/>
    <property type="match status" value="1"/>
</dbReference>
<keyword evidence="2 7" id="KW-0728">SH3 domain</keyword>
<dbReference type="Pfam" id="PF23289">
    <property type="entry name" value="Spectrin_5"/>
    <property type="match status" value="1"/>
</dbReference>
<feature type="domain" description="GOLD" evidence="15">
    <location>
        <begin position="100"/>
        <end position="182"/>
    </location>
</feature>
<evidence type="ECO:0000256" key="6">
    <source>
        <dbReference type="ARBA" id="ARBA00049987"/>
    </source>
</evidence>
<feature type="domain" description="DH" evidence="13">
    <location>
        <begin position="803"/>
        <end position="985"/>
    </location>
</feature>
<evidence type="ECO:0000313" key="17">
    <source>
        <dbReference type="Proteomes" id="UP000887013"/>
    </source>
</evidence>
<reference evidence="16" key="1">
    <citation type="submission" date="2020-08" db="EMBL/GenBank/DDBJ databases">
        <title>Multicomponent nature underlies the extraordinary mechanical properties of spider dragline silk.</title>
        <authorList>
            <person name="Kono N."/>
            <person name="Nakamura H."/>
            <person name="Mori M."/>
            <person name="Yoshida Y."/>
            <person name="Ohtoshi R."/>
            <person name="Malay A.D."/>
            <person name="Moran D.A.P."/>
            <person name="Tomita M."/>
            <person name="Numata K."/>
            <person name="Arakawa K."/>
        </authorList>
    </citation>
    <scope>NUCLEOTIDE SEQUENCE</scope>
</reference>
<protein>
    <submittedName>
        <fullName evidence="16">Guanine nucleotide exchange factor DBS</fullName>
    </submittedName>
</protein>
<dbReference type="InterPro" id="IPR051336">
    <property type="entry name" value="RhoGEF_Guanine_NuclExch_SF"/>
</dbReference>
<dbReference type="InterPro" id="IPR009038">
    <property type="entry name" value="GOLD_dom"/>
</dbReference>
<dbReference type="SUPFAM" id="SSF52087">
    <property type="entry name" value="CRAL/TRIO domain"/>
    <property type="match status" value="1"/>
</dbReference>
<keyword evidence="4" id="KW-0597">Phosphoprotein</keyword>
<dbReference type="PROSITE" id="PS50866">
    <property type="entry name" value="GOLD"/>
    <property type="match status" value="1"/>
</dbReference>
<dbReference type="PROSITE" id="PS50002">
    <property type="entry name" value="SH3"/>
    <property type="match status" value="1"/>
</dbReference>
<dbReference type="OrthoDB" id="10004999at2759"/>
<dbReference type="InterPro" id="IPR001849">
    <property type="entry name" value="PH_domain"/>
</dbReference>
<comment type="caution">
    <text evidence="16">The sequence shown here is derived from an EMBL/GenBank/DDBJ whole genome shotgun (WGS) entry which is preliminary data.</text>
</comment>
<comment type="subcellular location">
    <subcellularLocation>
        <location evidence="1">Cytoplasm</location>
    </subcellularLocation>
</comment>
<dbReference type="SUPFAM" id="SSF50729">
    <property type="entry name" value="PH domain-like"/>
    <property type="match status" value="1"/>
</dbReference>
<dbReference type="PROSITE" id="PS50191">
    <property type="entry name" value="CRAL_TRIO"/>
    <property type="match status" value="1"/>
</dbReference>
<dbReference type="InterPro" id="IPR036028">
    <property type="entry name" value="SH3-like_dom_sf"/>
</dbReference>
<feature type="region of interest" description="Disordered" evidence="9">
    <location>
        <begin position="774"/>
        <end position="796"/>
    </location>
</feature>
<evidence type="ECO:0000259" key="14">
    <source>
        <dbReference type="PROSITE" id="PS50191"/>
    </source>
</evidence>
<evidence type="ECO:0000256" key="3">
    <source>
        <dbReference type="ARBA" id="ARBA00022490"/>
    </source>
</evidence>
<dbReference type="CDD" id="cd00176">
    <property type="entry name" value="SPEC"/>
    <property type="match status" value="1"/>
</dbReference>
<evidence type="ECO:0000256" key="9">
    <source>
        <dbReference type="SAM" id="MobiDB-lite"/>
    </source>
</evidence>
<keyword evidence="10" id="KW-0472">Membrane</keyword>
<feature type="coiled-coil region" evidence="8">
    <location>
        <begin position="515"/>
        <end position="576"/>
    </location>
</feature>
<proteinExistence type="inferred from homology"/>
<dbReference type="Gene3D" id="2.30.30.40">
    <property type="entry name" value="SH3 Domains"/>
    <property type="match status" value="1"/>
</dbReference>
<dbReference type="InterPro" id="IPR001251">
    <property type="entry name" value="CRAL-TRIO_dom"/>
</dbReference>
<feature type="transmembrane region" description="Helical" evidence="10">
    <location>
        <begin position="66"/>
        <end position="89"/>
    </location>
</feature>
<dbReference type="InterPro" id="IPR001452">
    <property type="entry name" value="SH3_domain"/>
</dbReference>
<dbReference type="CDD" id="cd11856">
    <property type="entry name" value="SH3_p47phox_like"/>
    <property type="match status" value="1"/>
</dbReference>
<feature type="domain" description="PH" evidence="12">
    <location>
        <begin position="1007"/>
        <end position="1114"/>
    </location>
</feature>
<evidence type="ECO:0000259" key="15">
    <source>
        <dbReference type="PROSITE" id="PS50866"/>
    </source>
</evidence>
<keyword evidence="5" id="KW-0344">Guanine-nucleotide releasing factor</keyword>
<name>A0A8X6UBW5_NEPPI</name>